<dbReference type="Proteomes" id="UP000197596">
    <property type="component" value="Unassembled WGS sequence"/>
</dbReference>
<name>A0A246WTR4_9BURK</name>
<organism evidence="2 3">
    <name type="scientific">Herbaspirillum robiniae</name>
    <dbReference type="NCBI Taxonomy" id="2014887"/>
    <lineage>
        <taxon>Bacteria</taxon>
        <taxon>Pseudomonadati</taxon>
        <taxon>Pseudomonadota</taxon>
        <taxon>Betaproteobacteria</taxon>
        <taxon>Burkholderiales</taxon>
        <taxon>Oxalobacteraceae</taxon>
        <taxon>Herbaspirillum</taxon>
    </lineage>
</organism>
<evidence type="ECO:0000313" key="3">
    <source>
        <dbReference type="Proteomes" id="UP000197596"/>
    </source>
</evidence>
<protein>
    <submittedName>
        <fullName evidence="2">Uncharacterized protein</fullName>
    </submittedName>
</protein>
<evidence type="ECO:0000256" key="1">
    <source>
        <dbReference type="SAM" id="Phobius"/>
    </source>
</evidence>
<sequence length="124" mass="13047">MLYADARCDRPFFWWSLPLAVGLANAGAVAHLKARHAAGDCFTRRAAGRAYLGMAVPVNMLLALLLAWRSGILSDIAPPIAATPASATALVLVVALLFALASHALTSLVLPWLTLASAANLRSR</sequence>
<evidence type="ECO:0000313" key="2">
    <source>
        <dbReference type="EMBL" id="OWY30384.1"/>
    </source>
</evidence>
<proteinExistence type="predicted"/>
<keyword evidence="1" id="KW-0472">Membrane</keyword>
<dbReference type="AlphaFoldDB" id="A0A246WTR4"/>
<accession>A0A246WTR4</accession>
<feature type="transmembrane region" description="Helical" evidence="1">
    <location>
        <begin position="50"/>
        <end position="68"/>
    </location>
</feature>
<gene>
    <name evidence="2" type="ORF">CEJ42_05370</name>
</gene>
<feature type="transmembrane region" description="Helical" evidence="1">
    <location>
        <begin position="88"/>
        <end position="115"/>
    </location>
</feature>
<comment type="caution">
    <text evidence="2">The sequence shown here is derived from an EMBL/GenBank/DDBJ whole genome shotgun (WGS) entry which is preliminary data.</text>
</comment>
<keyword evidence="1" id="KW-0812">Transmembrane</keyword>
<reference evidence="2 3" key="1">
    <citation type="submission" date="2017-06" db="EMBL/GenBank/DDBJ databases">
        <title>Herbaspirillum phytohormonus sp. nov., isolated from the root nodule of Robinia pseudoacacia in lead-zinc mine.</title>
        <authorList>
            <person name="Fan M."/>
            <person name="Lin Y."/>
        </authorList>
    </citation>
    <scope>NUCLEOTIDE SEQUENCE [LARGE SCALE GENOMIC DNA]</scope>
    <source>
        <strain evidence="2 3">HZ10</strain>
    </source>
</reference>
<feature type="transmembrane region" description="Helical" evidence="1">
    <location>
        <begin position="12"/>
        <end position="30"/>
    </location>
</feature>
<keyword evidence="1" id="KW-1133">Transmembrane helix</keyword>
<dbReference type="EMBL" id="NJGU01000002">
    <property type="protein sequence ID" value="OWY30384.1"/>
    <property type="molecule type" value="Genomic_DNA"/>
</dbReference>